<evidence type="ECO:0000256" key="1">
    <source>
        <dbReference type="SAM" id="MobiDB-lite"/>
    </source>
</evidence>
<sequence>MAIELSSYVPHQEPQRLLLAGDGDLVQRLSPEHKQPGHGHVSVPDSVHERSDPTAVSAAWDVATSGRKRDKVTRSSGVLRVLLAVLQTSGAAASKWRTTGGSPSLQATWNEFQPSLFCSAGSAPRRSSSWTTPRFLRVQAIISGVLREEATEEIRCWRSKNNTLSINGEDSFRGRYRDLYLLLSPGLWRSGSF</sequence>
<organism evidence="2 3">
    <name type="scientific">Liparis tanakae</name>
    <name type="common">Tanaka's snailfish</name>
    <dbReference type="NCBI Taxonomy" id="230148"/>
    <lineage>
        <taxon>Eukaryota</taxon>
        <taxon>Metazoa</taxon>
        <taxon>Chordata</taxon>
        <taxon>Craniata</taxon>
        <taxon>Vertebrata</taxon>
        <taxon>Euteleostomi</taxon>
        <taxon>Actinopterygii</taxon>
        <taxon>Neopterygii</taxon>
        <taxon>Teleostei</taxon>
        <taxon>Neoteleostei</taxon>
        <taxon>Acanthomorphata</taxon>
        <taxon>Eupercaria</taxon>
        <taxon>Perciformes</taxon>
        <taxon>Cottioidei</taxon>
        <taxon>Cottales</taxon>
        <taxon>Liparidae</taxon>
        <taxon>Liparis</taxon>
    </lineage>
</organism>
<reference evidence="2 3" key="1">
    <citation type="submission" date="2019-03" db="EMBL/GenBank/DDBJ databases">
        <title>First draft genome of Liparis tanakae, snailfish: a comprehensive survey of snailfish specific genes.</title>
        <authorList>
            <person name="Kim W."/>
            <person name="Song I."/>
            <person name="Jeong J.-H."/>
            <person name="Kim D."/>
            <person name="Kim S."/>
            <person name="Ryu S."/>
            <person name="Song J.Y."/>
            <person name="Lee S.K."/>
        </authorList>
    </citation>
    <scope>NUCLEOTIDE SEQUENCE [LARGE SCALE GENOMIC DNA]</scope>
    <source>
        <tissue evidence="2">Muscle</tissue>
    </source>
</reference>
<dbReference type="EMBL" id="SRLO01000831">
    <property type="protein sequence ID" value="TNN45675.1"/>
    <property type="molecule type" value="Genomic_DNA"/>
</dbReference>
<proteinExistence type="predicted"/>
<gene>
    <name evidence="2" type="ORF">EYF80_044136</name>
</gene>
<feature type="region of interest" description="Disordered" evidence="1">
    <location>
        <begin position="30"/>
        <end position="52"/>
    </location>
</feature>
<comment type="caution">
    <text evidence="2">The sequence shown here is derived from an EMBL/GenBank/DDBJ whole genome shotgun (WGS) entry which is preliminary data.</text>
</comment>
<protein>
    <submittedName>
        <fullName evidence="2">Uncharacterized protein</fullName>
    </submittedName>
</protein>
<accession>A0A4Z2FXR1</accession>
<dbReference type="Proteomes" id="UP000314294">
    <property type="component" value="Unassembled WGS sequence"/>
</dbReference>
<name>A0A4Z2FXR1_9TELE</name>
<keyword evidence="3" id="KW-1185">Reference proteome</keyword>
<evidence type="ECO:0000313" key="2">
    <source>
        <dbReference type="EMBL" id="TNN45675.1"/>
    </source>
</evidence>
<evidence type="ECO:0000313" key="3">
    <source>
        <dbReference type="Proteomes" id="UP000314294"/>
    </source>
</evidence>
<dbReference type="AlphaFoldDB" id="A0A4Z2FXR1"/>